<feature type="compositionally biased region" description="Low complexity" evidence="2">
    <location>
        <begin position="305"/>
        <end position="324"/>
    </location>
</feature>
<feature type="compositionally biased region" description="Low complexity" evidence="2">
    <location>
        <begin position="111"/>
        <end position="134"/>
    </location>
</feature>
<accession>A0A9W7XKG4</accession>
<feature type="region of interest" description="Disordered" evidence="2">
    <location>
        <begin position="1"/>
        <end position="134"/>
    </location>
</feature>
<feature type="compositionally biased region" description="Low complexity" evidence="2">
    <location>
        <begin position="69"/>
        <end position="82"/>
    </location>
</feature>
<dbReference type="Proteomes" id="UP001145021">
    <property type="component" value="Unassembled WGS sequence"/>
</dbReference>
<dbReference type="EMBL" id="JANBOH010000148">
    <property type="protein sequence ID" value="KAJ1644700.1"/>
    <property type="molecule type" value="Genomic_DNA"/>
</dbReference>
<evidence type="ECO:0000256" key="2">
    <source>
        <dbReference type="SAM" id="MobiDB-lite"/>
    </source>
</evidence>
<feature type="region of interest" description="Disordered" evidence="2">
    <location>
        <begin position="282"/>
        <end position="326"/>
    </location>
</feature>
<feature type="coiled-coil region" evidence="1">
    <location>
        <begin position="232"/>
        <end position="259"/>
    </location>
</feature>
<keyword evidence="1" id="KW-0175">Coiled coil</keyword>
<dbReference type="AlphaFoldDB" id="A0A9W7XKG4"/>
<evidence type="ECO:0000313" key="4">
    <source>
        <dbReference type="Proteomes" id="UP001145021"/>
    </source>
</evidence>
<sequence length="415" mass="43748">MDNLANTSCLQSEQVQKPDMLNEPLVKDDSEDVFEAATATGATAESRGRRSNSFENDFSSSATIPAKPSGSAAVAAAAASESGRARPKSRSRHTTQFAHLSAAQHQHQHQHGQTQGHGQHCLSSSSVLSNSTSGSEATILELQQRLEAMAREKASLENAIEQEQERMFNQSRRLSGTLSPAALMPVGGSGGAVGAIPGPGVGAVSPRWTKSHSRSSSVSSFGGASVSSLGITETLKADINSLRLRLADAERELVSCYNQSQIYKKELVSLRQRLGMSVDDLYMDDPVPGTIRPMLSDHTTRPRRSQSVSSGVSSSGSTPSLVRRGSGHQSEYFGLLPSTAANIGGIPGASAAAVTPGTSATPRRMSRRPRSVLLSPRRSMDDHHGPLGSAAADSASLFVSKPTAGPPHRSSRNFK</sequence>
<feature type="region of interest" description="Disordered" evidence="2">
    <location>
        <begin position="351"/>
        <end position="415"/>
    </location>
</feature>
<evidence type="ECO:0000256" key="1">
    <source>
        <dbReference type="SAM" id="Coils"/>
    </source>
</evidence>
<keyword evidence="4" id="KW-1185">Reference proteome</keyword>
<protein>
    <submittedName>
        <fullName evidence="3">Uncharacterized protein</fullName>
    </submittedName>
</protein>
<name>A0A9W7XKG4_9FUNG</name>
<feature type="compositionally biased region" description="Polar residues" evidence="2">
    <location>
        <begin position="51"/>
        <end position="63"/>
    </location>
</feature>
<feature type="coiled-coil region" evidence="1">
    <location>
        <begin position="139"/>
        <end position="173"/>
    </location>
</feature>
<gene>
    <name evidence="3" type="ORF">LPJ64_003654</name>
</gene>
<feature type="compositionally biased region" description="Polar residues" evidence="2">
    <location>
        <begin position="1"/>
        <end position="15"/>
    </location>
</feature>
<organism evidence="3 4">
    <name type="scientific">Coemansia asiatica</name>
    <dbReference type="NCBI Taxonomy" id="1052880"/>
    <lineage>
        <taxon>Eukaryota</taxon>
        <taxon>Fungi</taxon>
        <taxon>Fungi incertae sedis</taxon>
        <taxon>Zoopagomycota</taxon>
        <taxon>Kickxellomycotina</taxon>
        <taxon>Kickxellomycetes</taxon>
        <taxon>Kickxellales</taxon>
        <taxon>Kickxellaceae</taxon>
        <taxon>Coemansia</taxon>
    </lineage>
</organism>
<evidence type="ECO:0000313" key="3">
    <source>
        <dbReference type="EMBL" id="KAJ1644700.1"/>
    </source>
</evidence>
<proteinExistence type="predicted"/>
<comment type="caution">
    <text evidence="3">The sequence shown here is derived from an EMBL/GenBank/DDBJ whole genome shotgun (WGS) entry which is preliminary data.</text>
</comment>
<reference evidence="3" key="1">
    <citation type="submission" date="2022-07" db="EMBL/GenBank/DDBJ databases">
        <title>Phylogenomic reconstructions and comparative analyses of Kickxellomycotina fungi.</title>
        <authorList>
            <person name="Reynolds N.K."/>
            <person name="Stajich J.E."/>
            <person name="Barry K."/>
            <person name="Grigoriev I.V."/>
            <person name="Crous P."/>
            <person name="Smith M.E."/>
        </authorList>
    </citation>
    <scope>NUCLEOTIDE SEQUENCE</scope>
    <source>
        <strain evidence="3">NBRC 105413</strain>
    </source>
</reference>